<comment type="subcellular location">
    <subcellularLocation>
        <location evidence="1">Membrane</location>
        <topology evidence="1">Multi-pass membrane protein</topology>
    </subcellularLocation>
</comment>
<dbReference type="PANTHER" id="PTHR31885">
    <property type="entry name" value="GH04784P"/>
    <property type="match status" value="1"/>
</dbReference>
<dbReference type="AlphaFoldDB" id="A0A1G9HJX6"/>
<evidence type="ECO:0000256" key="4">
    <source>
        <dbReference type="ARBA" id="ARBA00022989"/>
    </source>
</evidence>
<organism evidence="7 8">
    <name type="scientific">Pseudomonas indica</name>
    <dbReference type="NCBI Taxonomy" id="137658"/>
    <lineage>
        <taxon>Bacteria</taxon>
        <taxon>Pseudomonadati</taxon>
        <taxon>Pseudomonadota</taxon>
        <taxon>Gammaproteobacteria</taxon>
        <taxon>Pseudomonadales</taxon>
        <taxon>Pseudomonadaceae</taxon>
        <taxon>Pseudomonas</taxon>
    </lineage>
</organism>
<dbReference type="InterPro" id="IPR012506">
    <property type="entry name" value="TMEM86B-like"/>
</dbReference>
<keyword evidence="4 6" id="KW-1133">Transmembrane helix</keyword>
<reference evidence="7 8" key="1">
    <citation type="submission" date="2016-10" db="EMBL/GenBank/DDBJ databases">
        <authorList>
            <person name="de Groot N.N."/>
        </authorList>
    </citation>
    <scope>NUCLEOTIDE SEQUENCE [LARGE SCALE GENOMIC DNA]</scope>
    <source>
        <strain evidence="7 8">JCM 21544</strain>
    </source>
</reference>
<dbReference type="Proteomes" id="UP000198706">
    <property type="component" value="Unassembled WGS sequence"/>
</dbReference>
<accession>A0A1G9HJX6</accession>
<dbReference type="GO" id="GO:0016787">
    <property type="term" value="F:hydrolase activity"/>
    <property type="evidence" value="ECO:0007669"/>
    <property type="project" value="TreeGrafter"/>
</dbReference>
<feature type="transmembrane region" description="Helical" evidence="6">
    <location>
        <begin position="126"/>
        <end position="146"/>
    </location>
</feature>
<evidence type="ECO:0000256" key="2">
    <source>
        <dbReference type="ARBA" id="ARBA00007375"/>
    </source>
</evidence>
<evidence type="ECO:0000313" key="7">
    <source>
        <dbReference type="EMBL" id="SDL12783.1"/>
    </source>
</evidence>
<keyword evidence="3 6" id="KW-0812">Transmembrane</keyword>
<dbReference type="GO" id="GO:0016020">
    <property type="term" value="C:membrane"/>
    <property type="evidence" value="ECO:0007669"/>
    <property type="project" value="UniProtKB-SubCell"/>
</dbReference>
<comment type="similarity">
    <text evidence="2">Belongs to the TMEM86 family.</text>
</comment>
<evidence type="ECO:0000256" key="1">
    <source>
        <dbReference type="ARBA" id="ARBA00004141"/>
    </source>
</evidence>
<dbReference type="RefSeq" id="WP_084336369.1">
    <property type="nucleotide sequence ID" value="NZ_FNFD01000015.1"/>
</dbReference>
<dbReference type="Pfam" id="PF07947">
    <property type="entry name" value="YhhN"/>
    <property type="match status" value="1"/>
</dbReference>
<dbReference type="STRING" id="137658.SAMN05216186_11554"/>
<feature type="transmembrane region" description="Helical" evidence="6">
    <location>
        <begin position="75"/>
        <end position="93"/>
    </location>
</feature>
<feature type="transmembrane region" description="Helical" evidence="6">
    <location>
        <begin position="189"/>
        <end position="207"/>
    </location>
</feature>
<dbReference type="OrthoDB" id="8925650at2"/>
<gene>
    <name evidence="7" type="ORF">SAMN05216186_11554</name>
</gene>
<dbReference type="PANTHER" id="PTHR31885:SF6">
    <property type="entry name" value="GH04784P"/>
    <property type="match status" value="1"/>
</dbReference>
<evidence type="ECO:0000313" key="8">
    <source>
        <dbReference type="Proteomes" id="UP000198706"/>
    </source>
</evidence>
<feature type="transmembrane region" description="Helical" evidence="6">
    <location>
        <begin position="100"/>
        <end position="120"/>
    </location>
</feature>
<sequence>MRWLIIALLAVLLYLYGVATDELPVRLASKPIPVIALLFWLRGFPASAYRNRIALGLVFSLVGDVLLAWPADLFVFGLGAFLLAHLAYLSAYLSDSRRLAPLALAFAASTAAGMFGVLTSAGLGPLLVPVALYALTIGAMLWRALARIGTAGVPVHSARLAAGGAALFVLSDSLIGIDRFVMPFEAAPYAIILSYWAGQWAIAASAARPR</sequence>
<dbReference type="EMBL" id="FNFD01000015">
    <property type="protein sequence ID" value="SDL12783.1"/>
    <property type="molecule type" value="Genomic_DNA"/>
</dbReference>
<name>A0A1G9HJX6_9PSED</name>
<evidence type="ECO:0000256" key="5">
    <source>
        <dbReference type="ARBA" id="ARBA00023136"/>
    </source>
</evidence>
<keyword evidence="5 6" id="KW-0472">Membrane</keyword>
<proteinExistence type="inferred from homology"/>
<keyword evidence="8" id="KW-1185">Reference proteome</keyword>
<evidence type="ECO:0000256" key="6">
    <source>
        <dbReference type="SAM" id="Phobius"/>
    </source>
</evidence>
<protein>
    <submittedName>
        <fullName evidence="7">Uncharacterized membrane protein YhhN</fullName>
    </submittedName>
</protein>
<evidence type="ECO:0000256" key="3">
    <source>
        <dbReference type="ARBA" id="ARBA00022692"/>
    </source>
</evidence>
<feature type="transmembrane region" description="Helical" evidence="6">
    <location>
        <begin position="158"/>
        <end position="177"/>
    </location>
</feature>